<proteinExistence type="predicted"/>
<name>A0A6P6ALW6_DURZI</name>
<dbReference type="PANTHER" id="PTHR15137">
    <property type="entry name" value="TRANSCRIPTION INITIATION FACTOR TFIID"/>
    <property type="match status" value="1"/>
</dbReference>
<dbReference type="GO" id="GO:0006367">
    <property type="term" value="P:transcription initiation at RNA polymerase II promoter"/>
    <property type="evidence" value="ECO:0007669"/>
    <property type="project" value="TreeGrafter"/>
</dbReference>
<gene>
    <name evidence="2" type="primary">LOC111310656</name>
</gene>
<sequence length="171" mass="19013">MAKPRKPKPANSGAVVLHQKLCLSIYTNLRRIYGYTELEIEVPDMGIVGLHADNLGIENVLVDGDPTEFEYYPHNQGADSEKCCAPVSSPTSATDASVAAYFTALEMELIPNLLINCCNKMQIKQINRETNGVQSSAEIQQSLCIFCSVRIWNSQLPIILWLSAMVAYYIR</sequence>
<dbReference type="PANTHER" id="PTHR15137:SF9">
    <property type="entry name" value="TRANSCRIPTION INITIATION FACTOR TFIID SUBUNIT 2"/>
    <property type="match status" value="1"/>
</dbReference>
<dbReference type="RefSeq" id="XP_022765844.1">
    <property type="nucleotide sequence ID" value="XM_022910109.1"/>
</dbReference>
<keyword evidence="1" id="KW-1185">Reference proteome</keyword>
<dbReference type="GO" id="GO:0005669">
    <property type="term" value="C:transcription factor TFIID complex"/>
    <property type="evidence" value="ECO:0007669"/>
    <property type="project" value="InterPro"/>
</dbReference>
<protein>
    <submittedName>
        <fullName evidence="2">Transcription initiation factor TFIID subunit 2-like</fullName>
    </submittedName>
</protein>
<dbReference type="KEGG" id="dzi:111310656"/>
<dbReference type="AlphaFoldDB" id="A0A6P6ALW6"/>
<dbReference type="Proteomes" id="UP000515121">
    <property type="component" value="Unplaced"/>
</dbReference>
<organism evidence="1 2">
    <name type="scientific">Durio zibethinus</name>
    <name type="common">Durian</name>
    <dbReference type="NCBI Taxonomy" id="66656"/>
    <lineage>
        <taxon>Eukaryota</taxon>
        <taxon>Viridiplantae</taxon>
        <taxon>Streptophyta</taxon>
        <taxon>Embryophyta</taxon>
        <taxon>Tracheophyta</taxon>
        <taxon>Spermatophyta</taxon>
        <taxon>Magnoliopsida</taxon>
        <taxon>eudicotyledons</taxon>
        <taxon>Gunneridae</taxon>
        <taxon>Pentapetalae</taxon>
        <taxon>rosids</taxon>
        <taxon>malvids</taxon>
        <taxon>Malvales</taxon>
        <taxon>Malvaceae</taxon>
        <taxon>Helicteroideae</taxon>
        <taxon>Durio</taxon>
    </lineage>
</organism>
<dbReference type="OrthoDB" id="1725250at2759"/>
<dbReference type="SUPFAM" id="SSF63737">
    <property type="entry name" value="Leukotriene A4 hydrolase N-terminal domain"/>
    <property type="match status" value="1"/>
</dbReference>
<dbReference type="GO" id="GO:0003682">
    <property type="term" value="F:chromatin binding"/>
    <property type="evidence" value="ECO:0007669"/>
    <property type="project" value="TreeGrafter"/>
</dbReference>
<evidence type="ECO:0000313" key="2">
    <source>
        <dbReference type="RefSeq" id="XP_022765844.1"/>
    </source>
</evidence>
<evidence type="ECO:0000313" key="1">
    <source>
        <dbReference type="Proteomes" id="UP000515121"/>
    </source>
</evidence>
<dbReference type="GO" id="GO:0016251">
    <property type="term" value="F:RNA polymerase II general transcription initiation factor activity"/>
    <property type="evidence" value="ECO:0007669"/>
    <property type="project" value="TreeGrafter"/>
</dbReference>
<reference evidence="2" key="1">
    <citation type="submission" date="2025-08" db="UniProtKB">
        <authorList>
            <consortium name="RefSeq"/>
        </authorList>
    </citation>
    <scope>IDENTIFICATION</scope>
    <source>
        <tissue evidence="2">Fruit stalk</tissue>
    </source>
</reference>
<dbReference type="GeneID" id="111310656"/>
<dbReference type="InterPro" id="IPR042097">
    <property type="entry name" value="Aminopeptidase_N-like_N_sf"/>
</dbReference>
<accession>A0A6P6ALW6</accession>
<dbReference type="InterPro" id="IPR037813">
    <property type="entry name" value="TAF2"/>
</dbReference>
<dbReference type="GO" id="GO:0000976">
    <property type="term" value="F:transcription cis-regulatory region binding"/>
    <property type="evidence" value="ECO:0007669"/>
    <property type="project" value="TreeGrafter"/>
</dbReference>